<comment type="similarity">
    <text evidence="1">Belongs to the TBCD family.</text>
</comment>
<reference evidence="6" key="1">
    <citation type="submission" date="2022-01" db="EMBL/GenBank/DDBJ databases">
        <authorList>
            <person name="King R."/>
        </authorList>
    </citation>
    <scope>NUCLEOTIDE SEQUENCE</scope>
</reference>
<dbReference type="GO" id="GO:0005096">
    <property type="term" value="F:GTPase activator activity"/>
    <property type="evidence" value="ECO:0007669"/>
    <property type="project" value="InterPro"/>
</dbReference>
<reference evidence="6" key="2">
    <citation type="submission" date="2022-10" db="EMBL/GenBank/DDBJ databases">
        <authorList>
            <consortium name="ENA_rothamsted_submissions"/>
            <consortium name="culmorum"/>
            <person name="King R."/>
        </authorList>
    </citation>
    <scope>NUCLEOTIDE SEQUENCE</scope>
</reference>
<dbReference type="GO" id="GO:0000226">
    <property type="term" value="P:microtubule cytoskeleton organization"/>
    <property type="evidence" value="ECO:0007669"/>
    <property type="project" value="TreeGrafter"/>
</dbReference>
<protein>
    <recommendedName>
        <fullName evidence="2">Tubulin-specific chaperone D</fullName>
    </recommendedName>
</protein>
<organism evidence="6 7">
    <name type="scientific">Chironomus riparius</name>
    <dbReference type="NCBI Taxonomy" id="315576"/>
    <lineage>
        <taxon>Eukaryota</taxon>
        <taxon>Metazoa</taxon>
        <taxon>Ecdysozoa</taxon>
        <taxon>Arthropoda</taxon>
        <taxon>Hexapoda</taxon>
        <taxon>Insecta</taxon>
        <taxon>Pterygota</taxon>
        <taxon>Neoptera</taxon>
        <taxon>Endopterygota</taxon>
        <taxon>Diptera</taxon>
        <taxon>Nematocera</taxon>
        <taxon>Chironomoidea</taxon>
        <taxon>Chironomidae</taxon>
        <taxon>Chironominae</taxon>
        <taxon>Chironomus</taxon>
    </lineage>
</organism>
<evidence type="ECO:0000256" key="2">
    <source>
        <dbReference type="ARBA" id="ARBA00015003"/>
    </source>
</evidence>
<dbReference type="GO" id="GO:0007021">
    <property type="term" value="P:tubulin complex assembly"/>
    <property type="evidence" value="ECO:0007669"/>
    <property type="project" value="InterPro"/>
</dbReference>
<dbReference type="InterPro" id="IPR058033">
    <property type="entry name" value="ARM_TBCD_2nd"/>
</dbReference>
<dbReference type="PANTHER" id="PTHR12658:SF0">
    <property type="entry name" value="TUBULIN-SPECIFIC CHAPERONE D"/>
    <property type="match status" value="1"/>
</dbReference>
<evidence type="ECO:0000256" key="1">
    <source>
        <dbReference type="ARBA" id="ARBA00006853"/>
    </source>
</evidence>
<dbReference type="Gene3D" id="1.25.10.10">
    <property type="entry name" value="Leucine-rich Repeat Variant"/>
    <property type="match status" value="2"/>
</dbReference>
<dbReference type="InterPro" id="IPR033162">
    <property type="entry name" value="TBCD"/>
</dbReference>
<evidence type="ECO:0000313" key="6">
    <source>
        <dbReference type="EMBL" id="CAG9802319.1"/>
    </source>
</evidence>
<dbReference type="Pfam" id="PF25767">
    <property type="entry name" value="ARM_TBCD_2nd"/>
    <property type="match status" value="1"/>
</dbReference>
<dbReference type="GO" id="GO:0034333">
    <property type="term" value="P:adherens junction assembly"/>
    <property type="evidence" value="ECO:0007669"/>
    <property type="project" value="TreeGrafter"/>
</dbReference>
<evidence type="ECO:0000313" key="7">
    <source>
        <dbReference type="Proteomes" id="UP001153620"/>
    </source>
</evidence>
<dbReference type="Pfam" id="PF12612">
    <property type="entry name" value="TFCD_C"/>
    <property type="match status" value="1"/>
</dbReference>
<evidence type="ECO:0000259" key="4">
    <source>
        <dbReference type="Pfam" id="PF12612"/>
    </source>
</evidence>
<feature type="domain" description="Tubulin-folding cofactor D C-terminal" evidence="4">
    <location>
        <begin position="864"/>
        <end position="1046"/>
    </location>
</feature>
<feature type="domain" description="Tubulin-folding cofactor D ARM repeats" evidence="5">
    <location>
        <begin position="273"/>
        <end position="509"/>
    </location>
</feature>
<keyword evidence="7" id="KW-1185">Reference proteome</keyword>
<name>A0A9N9RRL4_9DIPT</name>
<accession>A0A9N9RRL4</accession>
<dbReference type="Pfam" id="PF23579">
    <property type="entry name" value="ARM_TBCD"/>
    <property type="match status" value="1"/>
</dbReference>
<dbReference type="Proteomes" id="UP001153620">
    <property type="component" value="Chromosome 2"/>
</dbReference>
<evidence type="ECO:0000259" key="5">
    <source>
        <dbReference type="Pfam" id="PF25767"/>
    </source>
</evidence>
<evidence type="ECO:0000256" key="3">
    <source>
        <dbReference type="ARBA" id="ARBA00023186"/>
    </source>
</evidence>
<dbReference type="GO" id="GO:0007023">
    <property type="term" value="P:post-chaperonin tubulin folding pathway"/>
    <property type="evidence" value="ECO:0007669"/>
    <property type="project" value="InterPro"/>
</dbReference>
<dbReference type="GO" id="GO:0070830">
    <property type="term" value="P:bicellular tight junction assembly"/>
    <property type="evidence" value="ECO:0007669"/>
    <property type="project" value="TreeGrafter"/>
</dbReference>
<dbReference type="InterPro" id="IPR011989">
    <property type="entry name" value="ARM-like"/>
</dbReference>
<sequence>MVQLEELKDDDIPSNTLEHFSEYDEVVKMIKELSHIYEKNMEKSYEKFSEIMSKYQEQPHLLDGHLTDMINSLLTIIRDEKSTDGLIHAGFKYLYQIIKVRTFKVFVKFLPHELSDIDFVLNLLERQNIDESDNWETRYCCLLWMSILVLNPFHMARLDATAEGSDASKTKMERIYQICKINCRGNDSCSTVAAYLSAKFLIRTEIKEIYLATFFDWAFNEVKADDLHIRYGTLLAIAAILKHGKREDLLKYAPKILKWLLEQDFKDSPDFLKNKFFIKIVQRLGLIFMPPKIALWRYNRGSRSLQQNLTSKSENNVEFESVNITQEDPDDDVEVPDEIEDIIEQLLGGLKSPSSDVRWLAAKGIGRITNRLPKSLGDDVVGSVIEILNPLEQHEAWHGACLGVAELAKRGLLLPYRLEHLVPLLIKALIYDEMKGYMSVGQNIRDSACYVCWAFARAYNPEDLQPFVQSIATGLLIVTVFDREINCRRAASAAFQECVGRLGNFTHGIDILTTADFYTVGLRINSYLVISDFIAQFSEYTRSLIDHLVEIKTAHWDTSIRELTAKTLNKLAHHDADYMATHVLNQLFQKTESIDINVRHGCVLAFGEVILALKNLNKLSLISNEIMGRLSDLIIKFQTREQFRGMSGELMKLAALDFIKNCSESKLEITNECIESWQLLIDSSITSKTTRIRELAVSALTSLCPAYYEGKDSNALIVNNYLNGSENDLEEHVRSGYVLAIGAFPKFMLLPSKMEVIKKLSELSLVPNESQVKQAGLNPIILNWSEARRDSVKALGNVTMTINFEDLTDEELKDIFECLLKALEEYTIDNRGDIGAWVRESSMNVLYQLTISSPPERLMADIVHNIMSGLAQQSVEKIDRTRAIAGKLFHSLLYHEPKIPNIKDHEVLKTIFPKDGSKILWLFADHTFPLFCNMLKLHDYSEKIITGLVASIGQLTESLTKHSSSSFLDFLNSHPNETTVMCDLTLKIFQDNLLNERITYPMLNFLDTILSSGSLLAILDDENSQFPDEVFRLVNLEIKGHKKLYKIVSSINVMCQLIQVRRLCPKIFTKMGVFLGLTHVHIRKSAALKLYEAMLLYGDTTDVPEENLEEILNTLMDTDWSQPLNEVRPIRNHLCDLLNVKAPVTAAQKI</sequence>
<dbReference type="PANTHER" id="PTHR12658">
    <property type="entry name" value="BETA-TUBULIN COFACTOR D"/>
    <property type="match status" value="1"/>
</dbReference>
<dbReference type="SUPFAM" id="SSF48371">
    <property type="entry name" value="ARM repeat"/>
    <property type="match status" value="2"/>
</dbReference>
<dbReference type="EMBL" id="OU895878">
    <property type="protein sequence ID" value="CAG9802319.1"/>
    <property type="molecule type" value="Genomic_DNA"/>
</dbReference>
<dbReference type="AlphaFoldDB" id="A0A9N9RRL4"/>
<dbReference type="GO" id="GO:0016328">
    <property type="term" value="C:lateral plasma membrane"/>
    <property type="evidence" value="ECO:0007669"/>
    <property type="project" value="TreeGrafter"/>
</dbReference>
<gene>
    <name evidence="6" type="ORF">CHIRRI_LOCUS5231</name>
</gene>
<dbReference type="InterPro" id="IPR022577">
    <property type="entry name" value="TBCD_C"/>
</dbReference>
<proteinExistence type="inferred from homology"/>
<dbReference type="OrthoDB" id="10253476at2759"/>
<keyword evidence="3" id="KW-0143">Chaperone</keyword>
<dbReference type="GO" id="GO:0048487">
    <property type="term" value="F:beta-tubulin binding"/>
    <property type="evidence" value="ECO:0007669"/>
    <property type="project" value="InterPro"/>
</dbReference>
<dbReference type="InterPro" id="IPR016024">
    <property type="entry name" value="ARM-type_fold"/>
</dbReference>